<protein>
    <submittedName>
        <fullName evidence="2">Uncharacterized protein</fullName>
    </submittedName>
</protein>
<accession>A0A1B7Y9V8</accession>
<gene>
    <name evidence="2" type="ORF">CH63R_07522</name>
</gene>
<reference evidence="3" key="1">
    <citation type="journal article" date="2017" name="BMC Genomics">
        <title>Gapless genome assembly of Colletotrichum higginsianum reveals chromosome structure and association of transposable elements with secondary metabolite gene clusters.</title>
        <authorList>
            <person name="Dallery J.-F."/>
            <person name="Lapalu N."/>
            <person name="Zampounis A."/>
            <person name="Pigne S."/>
            <person name="Luyten I."/>
            <person name="Amselem J."/>
            <person name="Wittenberg A.H.J."/>
            <person name="Zhou S."/>
            <person name="de Queiroz M.V."/>
            <person name="Robin G.P."/>
            <person name="Auger A."/>
            <person name="Hainaut M."/>
            <person name="Henrissat B."/>
            <person name="Kim K.-T."/>
            <person name="Lee Y.-H."/>
            <person name="Lespinet O."/>
            <person name="Schwartz D.C."/>
            <person name="Thon M.R."/>
            <person name="O'Connell R.J."/>
        </authorList>
    </citation>
    <scope>NUCLEOTIDE SEQUENCE [LARGE SCALE GENOMIC DNA]</scope>
    <source>
        <strain evidence="3">IMI 349063</strain>
    </source>
</reference>
<dbReference type="AlphaFoldDB" id="A0A1B7Y9V8"/>
<comment type="caution">
    <text evidence="2">The sequence shown here is derived from an EMBL/GenBank/DDBJ whole genome shotgun (WGS) entry which is preliminary data.</text>
</comment>
<dbReference type="KEGG" id="chig:CH63R_07522"/>
<dbReference type="GeneID" id="28866604"/>
<evidence type="ECO:0000256" key="1">
    <source>
        <dbReference type="SAM" id="MobiDB-lite"/>
    </source>
</evidence>
<dbReference type="VEuPathDB" id="FungiDB:CH63R_07522"/>
<evidence type="ECO:0000313" key="2">
    <source>
        <dbReference type="EMBL" id="OBR08757.1"/>
    </source>
</evidence>
<dbReference type="Proteomes" id="UP000092177">
    <property type="component" value="Chromosome 5"/>
</dbReference>
<sequence length="130" mass="14276">MRPPTGRRREAPKQIRSQKSAADSIPEVRVGGARASFGPCGGTEPAAGNDEHPSRLESVQLVQVVVRRETLHEHSLLLALSDLQYSLLGELKDRLKPTRSDSLRPLSVHPPWQLISTSPLSQITAHFSTL</sequence>
<evidence type="ECO:0000313" key="3">
    <source>
        <dbReference type="Proteomes" id="UP000092177"/>
    </source>
</evidence>
<organism evidence="2 3">
    <name type="scientific">Colletotrichum higginsianum (strain IMI 349063)</name>
    <name type="common">Crucifer anthracnose fungus</name>
    <dbReference type="NCBI Taxonomy" id="759273"/>
    <lineage>
        <taxon>Eukaryota</taxon>
        <taxon>Fungi</taxon>
        <taxon>Dikarya</taxon>
        <taxon>Ascomycota</taxon>
        <taxon>Pezizomycotina</taxon>
        <taxon>Sordariomycetes</taxon>
        <taxon>Hypocreomycetidae</taxon>
        <taxon>Glomerellales</taxon>
        <taxon>Glomerellaceae</taxon>
        <taxon>Colletotrichum</taxon>
        <taxon>Colletotrichum destructivum species complex</taxon>
    </lineage>
</organism>
<keyword evidence="3" id="KW-1185">Reference proteome</keyword>
<dbReference type="RefSeq" id="XP_018157275.1">
    <property type="nucleotide sequence ID" value="XM_018302497.1"/>
</dbReference>
<name>A0A1B7Y9V8_COLHI</name>
<proteinExistence type="predicted"/>
<dbReference type="EMBL" id="LTAN01000005">
    <property type="protein sequence ID" value="OBR08757.1"/>
    <property type="molecule type" value="Genomic_DNA"/>
</dbReference>
<feature type="region of interest" description="Disordered" evidence="1">
    <location>
        <begin position="1"/>
        <end position="53"/>
    </location>
</feature>